<protein>
    <submittedName>
        <fullName evidence="2">DUF4031 domain-containing protein</fullName>
    </submittedName>
</protein>
<accession>A0ABW6CJ84</accession>
<proteinExistence type="predicted"/>
<dbReference type="InterPro" id="IPR025109">
    <property type="entry name" value="DUF4031"/>
</dbReference>
<dbReference type="Pfam" id="PF13223">
    <property type="entry name" value="DUF4031"/>
    <property type="match status" value="1"/>
</dbReference>
<organism evidence="2 3">
    <name type="scientific">Phenylobacterium ferrooxidans</name>
    <dbReference type="NCBI Taxonomy" id="2982689"/>
    <lineage>
        <taxon>Bacteria</taxon>
        <taxon>Pseudomonadati</taxon>
        <taxon>Pseudomonadota</taxon>
        <taxon>Alphaproteobacteria</taxon>
        <taxon>Caulobacterales</taxon>
        <taxon>Caulobacteraceae</taxon>
        <taxon>Phenylobacterium</taxon>
    </lineage>
</organism>
<keyword evidence="3" id="KW-1185">Reference proteome</keyword>
<feature type="domain" description="DUF4031" evidence="1">
    <location>
        <begin position="16"/>
        <end position="95"/>
    </location>
</feature>
<evidence type="ECO:0000259" key="1">
    <source>
        <dbReference type="Pfam" id="PF13223"/>
    </source>
</evidence>
<gene>
    <name evidence="2" type="ORF">OCL97_03975</name>
</gene>
<evidence type="ECO:0000313" key="2">
    <source>
        <dbReference type="EMBL" id="MFD3263123.1"/>
    </source>
</evidence>
<dbReference type="EMBL" id="JAOTJD010000005">
    <property type="protein sequence ID" value="MFD3263123.1"/>
    <property type="molecule type" value="Genomic_DNA"/>
</dbReference>
<comment type="caution">
    <text evidence="2">The sequence shown here is derived from an EMBL/GenBank/DDBJ whole genome shotgun (WGS) entry which is preliminary data.</text>
</comment>
<dbReference type="RefSeq" id="WP_377367797.1">
    <property type="nucleotide sequence ID" value="NZ_JAOTJD010000005.1"/>
</dbReference>
<evidence type="ECO:0000313" key="3">
    <source>
        <dbReference type="Proteomes" id="UP001598130"/>
    </source>
</evidence>
<reference evidence="2 3" key="1">
    <citation type="submission" date="2022-09" db="EMBL/GenBank/DDBJ databases">
        <title>New species of Phenylobacterium.</title>
        <authorList>
            <person name="Mieszkin S."/>
        </authorList>
    </citation>
    <scope>NUCLEOTIDE SEQUENCE [LARGE SCALE GENOMIC DNA]</scope>
    <source>
        <strain evidence="2 3">HK31-G</strain>
    </source>
</reference>
<sequence length="150" mass="17056">MSDAPARAAPAPAVRVYVDAPIHPYGRMVMCHMVAPWVEDLHAMADRIGVARRWFQDPRTMRVSAPHYDIAKVKRALAISYGAQEVDKYQMSAISKIALYQLPGLELTPRPDPLRILRARDGRPGHWELERVEAWLLDQVPELYRQSSDA</sequence>
<dbReference type="Proteomes" id="UP001598130">
    <property type="component" value="Unassembled WGS sequence"/>
</dbReference>
<name>A0ABW6CJ84_9CAUL</name>